<reference evidence="1 2" key="1">
    <citation type="submission" date="2013-09" db="EMBL/GenBank/DDBJ databases">
        <title>Corchorus capsularis genome sequencing.</title>
        <authorList>
            <person name="Alam M."/>
            <person name="Haque M.S."/>
            <person name="Islam M.S."/>
            <person name="Emdad E.M."/>
            <person name="Islam M.M."/>
            <person name="Ahmed B."/>
            <person name="Halim A."/>
            <person name="Hossen Q.M.M."/>
            <person name="Hossain M.Z."/>
            <person name="Ahmed R."/>
            <person name="Khan M.M."/>
            <person name="Islam R."/>
            <person name="Rashid M.M."/>
            <person name="Khan S.A."/>
            <person name="Rahman M.S."/>
            <person name="Alam M."/>
        </authorList>
    </citation>
    <scope>NUCLEOTIDE SEQUENCE [LARGE SCALE GENOMIC DNA]</scope>
    <source>
        <strain evidence="2">cv. CVL-1</strain>
        <tissue evidence="1">Whole seedling</tissue>
    </source>
</reference>
<gene>
    <name evidence="1" type="ORF">CCACVL1_12084</name>
</gene>
<sequence length="33" mass="3670">MALGSSIDINGRLEMGIQEHRKAFLKVSSKQQP</sequence>
<name>A0A1R3IHM1_COCAP</name>
<accession>A0A1R3IHM1</accession>
<organism evidence="1 2">
    <name type="scientific">Corchorus capsularis</name>
    <name type="common">Jute</name>
    <dbReference type="NCBI Taxonomy" id="210143"/>
    <lineage>
        <taxon>Eukaryota</taxon>
        <taxon>Viridiplantae</taxon>
        <taxon>Streptophyta</taxon>
        <taxon>Embryophyta</taxon>
        <taxon>Tracheophyta</taxon>
        <taxon>Spermatophyta</taxon>
        <taxon>Magnoliopsida</taxon>
        <taxon>eudicotyledons</taxon>
        <taxon>Gunneridae</taxon>
        <taxon>Pentapetalae</taxon>
        <taxon>rosids</taxon>
        <taxon>malvids</taxon>
        <taxon>Malvales</taxon>
        <taxon>Malvaceae</taxon>
        <taxon>Grewioideae</taxon>
        <taxon>Apeibeae</taxon>
        <taxon>Corchorus</taxon>
    </lineage>
</organism>
<dbReference type="Gramene" id="OMO82087">
    <property type="protein sequence ID" value="OMO82087"/>
    <property type="gene ID" value="CCACVL1_12084"/>
</dbReference>
<evidence type="ECO:0000313" key="2">
    <source>
        <dbReference type="Proteomes" id="UP000188268"/>
    </source>
</evidence>
<protein>
    <submittedName>
        <fullName evidence="1">Uncharacterized protein</fullName>
    </submittedName>
</protein>
<dbReference type="AlphaFoldDB" id="A0A1R3IHM1"/>
<proteinExistence type="predicted"/>
<comment type="caution">
    <text evidence="1">The sequence shown here is derived from an EMBL/GenBank/DDBJ whole genome shotgun (WGS) entry which is preliminary data.</text>
</comment>
<keyword evidence="2" id="KW-1185">Reference proteome</keyword>
<dbReference type="Proteomes" id="UP000188268">
    <property type="component" value="Unassembled WGS sequence"/>
</dbReference>
<dbReference type="EMBL" id="AWWV01010053">
    <property type="protein sequence ID" value="OMO82087.1"/>
    <property type="molecule type" value="Genomic_DNA"/>
</dbReference>
<evidence type="ECO:0000313" key="1">
    <source>
        <dbReference type="EMBL" id="OMO82087.1"/>
    </source>
</evidence>